<dbReference type="EMBL" id="BSSA01000012">
    <property type="protein sequence ID" value="GLW71413.1"/>
    <property type="molecule type" value="Genomic_DNA"/>
</dbReference>
<name>A0A9W6QAD7_9ACTN</name>
<dbReference type="CDD" id="cd02883">
    <property type="entry name" value="NUDIX_Hydrolase"/>
    <property type="match status" value="1"/>
</dbReference>
<feature type="domain" description="Nudix hydrolase" evidence="5">
    <location>
        <begin position="7"/>
        <end position="140"/>
    </location>
</feature>
<protein>
    <submittedName>
        <fullName evidence="6">NTP pyrophosphohydrolase</fullName>
    </submittedName>
</protein>
<evidence type="ECO:0000256" key="2">
    <source>
        <dbReference type="ARBA" id="ARBA00005582"/>
    </source>
</evidence>
<proteinExistence type="inferred from homology"/>
<keyword evidence="3 4" id="KW-0378">Hydrolase</keyword>
<gene>
    <name evidence="6" type="ORF">Kpho02_37120</name>
</gene>
<comment type="caution">
    <text evidence="6">The sequence shown here is derived from an EMBL/GenBank/DDBJ whole genome shotgun (WGS) entry which is preliminary data.</text>
</comment>
<dbReference type="AlphaFoldDB" id="A0A9W6QAD7"/>
<evidence type="ECO:0000256" key="1">
    <source>
        <dbReference type="ARBA" id="ARBA00001946"/>
    </source>
</evidence>
<dbReference type="Pfam" id="PF00293">
    <property type="entry name" value="NUDIX"/>
    <property type="match status" value="1"/>
</dbReference>
<dbReference type="InterPro" id="IPR000086">
    <property type="entry name" value="NUDIX_hydrolase_dom"/>
</dbReference>
<dbReference type="PANTHER" id="PTHR43046">
    <property type="entry name" value="GDP-MANNOSE MANNOSYL HYDROLASE"/>
    <property type="match status" value="1"/>
</dbReference>
<sequence length="172" mass="18443">MFAASLPRHVVSATVLLTDTDGRVLMLHQARPYPGHPAWWQLPAGLADPGEAPPVTARRELAEETGLHPARVLRPLAVDYRSAADGWPPVIDFAFAADPVPVGTPVRLSAEHDAFAWRTWEPFLQPEQRAWCASLRAAHRRGSAVVLVDGRDAAETATGTGAPVPPSARPGS</sequence>
<comment type="cofactor">
    <cofactor evidence="1">
        <name>Mg(2+)</name>
        <dbReference type="ChEBI" id="CHEBI:18420"/>
    </cofactor>
</comment>
<organism evidence="6 7">
    <name type="scientific">Kitasatospora phosalacinea</name>
    <dbReference type="NCBI Taxonomy" id="2065"/>
    <lineage>
        <taxon>Bacteria</taxon>
        <taxon>Bacillati</taxon>
        <taxon>Actinomycetota</taxon>
        <taxon>Actinomycetes</taxon>
        <taxon>Kitasatosporales</taxon>
        <taxon>Streptomycetaceae</taxon>
        <taxon>Kitasatospora</taxon>
    </lineage>
</organism>
<dbReference type="PROSITE" id="PS51462">
    <property type="entry name" value="NUDIX"/>
    <property type="match status" value="1"/>
</dbReference>
<dbReference type="Gene3D" id="3.90.79.10">
    <property type="entry name" value="Nucleoside Triphosphate Pyrophosphohydrolase"/>
    <property type="match status" value="1"/>
</dbReference>
<evidence type="ECO:0000313" key="7">
    <source>
        <dbReference type="Proteomes" id="UP001165041"/>
    </source>
</evidence>
<evidence type="ECO:0000256" key="3">
    <source>
        <dbReference type="ARBA" id="ARBA00022801"/>
    </source>
</evidence>
<dbReference type="InterPro" id="IPR020084">
    <property type="entry name" value="NUDIX_hydrolase_CS"/>
</dbReference>
<evidence type="ECO:0000313" key="6">
    <source>
        <dbReference type="EMBL" id="GLW71413.1"/>
    </source>
</evidence>
<dbReference type="SUPFAM" id="SSF55811">
    <property type="entry name" value="Nudix"/>
    <property type="match status" value="1"/>
</dbReference>
<dbReference type="Proteomes" id="UP001165041">
    <property type="component" value="Unassembled WGS sequence"/>
</dbReference>
<evidence type="ECO:0000256" key="4">
    <source>
        <dbReference type="RuleBase" id="RU003476"/>
    </source>
</evidence>
<comment type="similarity">
    <text evidence="2 4">Belongs to the Nudix hydrolase family.</text>
</comment>
<dbReference type="GO" id="GO:0016787">
    <property type="term" value="F:hydrolase activity"/>
    <property type="evidence" value="ECO:0007669"/>
    <property type="project" value="UniProtKB-KW"/>
</dbReference>
<dbReference type="PRINTS" id="PR00502">
    <property type="entry name" value="NUDIXFAMILY"/>
</dbReference>
<dbReference type="InterPro" id="IPR020476">
    <property type="entry name" value="Nudix_hydrolase"/>
</dbReference>
<dbReference type="PANTHER" id="PTHR43046:SF14">
    <property type="entry name" value="MUTT_NUDIX FAMILY PROTEIN"/>
    <property type="match status" value="1"/>
</dbReference>
<dbReference type="InterPro" id="IPR015797">
    <property type="entry name" value="NUDIX_hydrolase-like_dom_sf"/>
</dbReference>
<evidence type="ECO:0000259" key="5">
    <source>
        <dbReference type="PROSITE" id="PS51462"/>
    </source>
</evidence>
<accession>A0A9W6QAD7</accession>
<reference evidence="6" key="1">
    <citation type="submission" date="2023-02" db="EMBL/GenBank/DDBJ databases">
        <title>Kitasatospora phosalacinea NBRC 14627.</title>
        <authorList>
            <person name="Ichikawa N."/>
            <person name="Sato H."/>
            <person name="Tonouchi N."/>
        </authorList>
    </citation>
    <scope>NUCLEOTIDE SEQUENCE</scope>
    <source>
        <strain evidence="6">NBRC 14627</strain>
    </source>
</reference>
<dbReference type="PROSITE" id="PS00893">
    <property type="entry name" value="NUDIX_BOX"/>
    <property type="match status" value="1"/>
</dbReference>